<sequence length="113" mass="11779">MKPWMNMMAGLGLFMALPGAQGEEAPTCIEVTVGGYKTPDYNCLSRQMGNDPQAAKAAQQAQDAMNVPVNERAPNSIGLATPAATGVRMGNTFGTSVKPQRPPATSGTSPLLK</sequence>
<feature type="region of interest" description="Disordered" evidence="1">
    <location>
        <begin position="52"/>
        <end position="113"/>
    </location>
</feature>
<dbReference type="RefSeq" id="WP_063320779.1">
    <property type="nucleotide sequence ID" value="NZ_CP015225.1"/>
</dbReference>
<feature type="compositionally biased region" description="Polar residues" evidence="1">
    <location>
        <begin position="92"/>
        <end position="113"/>
    </location>
</feature>
<evidence type="ECO:0000313" key="2">
    <source>
        <dbReference type="EMBL" id="AMZ70144.1"/>
    </source>
</evidence>
<evidence type="ECO:0000256" key="1">
    <source>
        <dbReference type="SAM" id="MobiDB-lite"/>
    </source>
</evidence>
<gene>
    <name evidence="2" type="ORF">TK06_03165</name>
</gene>
<proteinExistence type="predicted"/>
<dbReference type="Proteomes" id="UP000076083">
    <property type="component" value="Chromosome"/>
</dbReference>
<reference evidence="2 3" key="2">
    <citation type="journal article" date="2018" name="Nature">
        <title>Mutant phenotypes for thousands of bacterial genes of unknown function.</title>
        <authorList>
            <person name="Price M.N."/>
            <person name="Wetmore K.M."/>
            <person name="Waters R.J."/>
            <person name="Callaghan M."/>
            <person name="Ray J."/>
            <person name="Liu H."/>
            <person name="Kuehl J.V."/>
            <person name="Melnyk R.A."/>
            <person name="Lamson J.S."/>
            <person name="Suh Y."/>
            <person name="Carlson H.K."/>
            <person name="Esquivel Z."/>
            <person name="Sadeeshkumar H."/>
            <person name="Chakraborty R."/>
            <person name="Zane G.M."/>
            <person name="Rubin B.E."/>
            <person name="Wall J.D."/>
            <person name="Visel A."/>
            <person name="Bristow J."/>
            <person name="Blow M.J."/>
            <person name="Arkin A.P."/>
            <person name="Deutschbauer A.M."/>
        </authorList>
    </citation>
    <scope>NUCLEOTIDE SEQUENCE [LARGE SCALE GENOMIC DNA]</scope>
    <source>
        <strain evidence="2 3">FW300-N2E2</strain>
    </source>
</reference>
<accession>A0A159ZTE6</accession>
<protein>
    <submittedName>
        <fullName evidence="2">Uncharacterized protein</fullName>
    </submittedName>
</protein>
<reference evidence="3" key="1">
    <citation type="submission" date="2016-04" db="EMBL/GenBank/DDBJ databases">
        <authorList>
            <person name="Ray J."/>
            <person name="Price M."/>
            <person name="Deutschbauer A."/>
        </authorList>
    </citation>
    <scope>NUCLEOTIDE SEQUENCE [LARGE SCALE GENOMIC DNA]</scope>
    <source>
        <strain evidence="3">FW300-N2E2</strain>
    </source>
</reference>
<evidence type="ECO:0000313" key="3">
    <source>
        <dbReference type="Proteomes" id="UP000076083"/>
    </source>
</evidence>
<dbReference type="EMBL" id="CP015225">
    <property type="protein sequence ID" value="AMZ70144.1"/>
    <property type="molecule type" value="Genomic_DNA"/>
</dbReference>
<name>A0A159ZTE6_PSEFL</name>
<feature type="compositionally biased region" description="Low complexity" evidence="1">
    <location>
        <begin position="53"/>
        <end position="64"/>
    </location>
</feature>
<organism evidence="2 3">
    <name type="scientific">Pseudomonas fluorescens</name>
    <dbReference type="NCBI Taxonomy" id="294"/>
    <lineage>
        <taxon>Bacteria</taxon>
        <taxon>Pseudomonadati</taxon>
        <taxon>Pseudomonadota</taxon>
        <taxon>Gammaproteobacteria</taxon>
        <taxon>Pseudomonadales</taxon>
        <taxon>Pseudomonadaceae</taxon>
        <taxon>Pseudomonas</taxon>
    </lineage>
</organism>
<dbReference type="AlphaFoldDB" id="A0A159ZTE6"/>